<organism evidence="1 2">
    <name type="scientific">Glycomyces sambucus</name>
    <dbReference type="NCBI Taxonomy" id="380244"/>
    <lineage>
        <taxon>Bacteria</taxon>
        <taxon>Bacillati</taxon>
        <taxon>Actinomycetota</taxon>
        <taxon>Actinomycetes</taxon>
        <taxon>Glycomycetales</taxon>
        <taxon>Glycomycetaceae</taxon>
        <taxon>Glycomyces</taxon>
    </lineage>
</organism>
<proteinExistence type="predicted"/>
<keyword evidence="2" id="KW-1185">Reference proteome</keyword>
<dbReference type="AlphaFoldDB" id="A0A1G9CM74"/>
<sequence>MSNAPQPPRSSLDGGRIAARGFQYQYLRTLEVLVERIDDHRVSSIRVEGGWKSTGRECVDFDVVDHAGGCILAVQVKSSTPGATMRAPDAFGILCELVRQQESEAYELMTNAVPAANARELAETLEAGLTPAELRGALEDILANAESRLTVLRGLKNDELIRLGRARLNFDQRQSEEIREDLREKLRWLRNRHREGLGDRSAGLLTGYLVSEVLRRAADGQSARWLITEFQEDLLVPGEDLARLCMGRDWGIIAGAVPAIPDVDRPHLQAEVHRYLAASAGESVQRVALVGPSGIGKSSLAAAYIADQADRYDLVLWLDAESDGSLSASLYSVLEAISGASLPPNIDGNPLVLRDFLTAQLSSLAGRWAMVCDNAEDPGSLSTWLPSVGRGDVIITSLNAAANYGRTRVIEVGTLSEAEGEQLLRNRLPESWRNADPEDLRALREISEGWPLAIELIAGYIATCGIDPAGVSEYVVALRRRALDDHGALPSGYPRTLTAAINMCLDPFIRRWQQDPDSPNAALPIAMLTATAYLGSRRIPTQMVAASFFHDYEHTSRVPPGEGASYIDAPAFALGETIRELRRFSLVAFDEPFPPEQGRDAAVYVQTMQVNSIVQDLLRAEAERLPDPYALLMLLATHANRWLMAAAHRSEWQRVRLLLSHARTLFNHVVATQVIEPVTLQFVTNIGLMESRKGNFEAAEAIWRNVIEILGDDPDLNHQTIWAHALGNLAELRLTRPDRSTATDRELTRWLEMVLLFAQAQAITAPEVIAQVVAPVIGAMRINIADKEIDASRLLGPLMVAYEDLALRLPDVPVTRAGKRIRALDSSFSNSDFDAEEGIRTCREVLEGGDFGGLNELTVRRLLIELLIKQEHWAAARLELVAFKETAETSTLHVEESIRLLLNVGHQCAMRLFTGIFKHRAEAAALLHEAMTWSVTELVIPQANPREQHRLRLVGAISLLLQGHSAAAEQLLMEIELDDLGIDELPSIGGGWRTMWRYTRLELYRHAWNAHAYEGGAAM</sequence>
<dbReference type="PANTHER" id="PTHR35205:SF1">
    <property type="entry name" value="ZU5 DOMAIN-CONTAINING PROTEIN"/>
    <property type="match status" value="1"/>
</dbReference>
<reference evidence="2" key="1">
    <citation type="submission" date="2016-10" db="EMBL/GenBank/DDBJ databases">
        <authorList>
            <person name="Varghese N."/>
            <person name="Submissions S."/>
        </authorList>
    </citation>
    <scope>NUCLEOTIDE SEQUENCE [LARGE SCALE GENOMIC DNA]</scope>
    <source>
        <strain evidence="2">CGMCC 4.3147</strain>
    </source>
</reference>
<evidence type="ECO:0000313" key="1">
    <source>
        <dbReference type="EMBL" id="SDK52803.1"/>
    </source>
</evidence>
<dbReference type="Gene3D" id="3.40.50.300">
    <property type="entry name" value="P-loop containing nucleotide triphosphate hydrolases"/>
    <property type="match status" value="1"/>
</dbReference>
<dbReference type="PANTHER" id="PTHR35205">
    <property type="entry name" value="NB-ARC AND TPR DOMAIN PROTEIN"/>
    <property type="match status" value="1"/>
</dbReference>
<dbReference type="InterPro" id="IPR027417">
    <property type="entry name" value="P-loop_NTPase"/>
</dbReference>
<gene>
    <name evidence="1" type="ORF">SAMN05216298_0416</name>
</gene>
<dbReference type="STRING" id="380244.SAMN05216298_0416"/>
<dbReference type="SUPFAM" id="SSF52540">
    <property type="entry name" value="P-loop containing nucleoside triphosphate hydrolases"/>
    <property type="match status" value="1"/>
</dbReference>
<name>A0A1G9CM74_9ACTN</name>
<evidence type="ECO:0008006" key="3">
    <source>
        <dbReference type="Google" id="ProtNLM"/>
    </source>
</evidence>
<dbReference type="EMBL" id="FNGF01000001">
    <property type="protein sequence ID" value="SDK52803.1"/>
    <property type="molecule type" value="Genomic_DNA"/>
</dbReference>
<accession>A0A1G9CM74</accession>
<evidence type="ECO:0000313" key="2">
    <source>
        <dbReference type="Proteomes" id="UP000198662"/>
    </source>
</evidence>
<dbReference type="Proteomes" id="UP000198662">
    <property type="component" value="Unassembled WGS sequence"/>
</dbReference>
<protein>
    <recommendedName>
        <fullName evidence="3">NB-ARC domain-containing protein</fullName>
    </recommendedName>
</protein>